<comment type="caution">
    <text evidence="1">The sequence shown here is derived from an EMBL/GenBank/DDBJ whole genome shotgun (WGS) entry which is preliminary data.</text>
</comment>
<keyword evidence="2" id="KW-1185">Reference proteome</keyword>
<protein>
    <submittedName>
        <fullName evidence="1">Uncharacterized protein</fullName>
    </submittedName>
</protein>
<evidence type="ECO:0000313" key="1">
    <source>
        <dbReference type="EMBL" id="KAK8993731.1"/>
    </source>
</evidence>
<name>A0ABR2PZ66_9ROSI</name>
<evidence type="ECO:0000313" key="2">
    <source>
        <dbReference type="Proteomes" id="UP001396334"/>
    </source>
</evidence>
<organism evidence="1 2">
    <name type="scientific">Hibiscus sabdariffa</name>
    <name type="common">roselle</name>
    <dbReference type="NCBI Taxonomy" id="183260"/>
    <lineage>
        <taxon>Eukaryota</taxon>
        <taxon>Viridiplantae</taxon>
        <taxon>Streptophyta</taxon>
        <taxon>Embryophyta</taxon>
        <taxon>Tracheophyta</taxon>
        <taxon>Spermatophyta</taxon>
        <taxon>Magnoliopsida</taxon>
        <taxon>eudicotyledons</taxon>
        <taxon>Gunneridae</taxon>
        <taxon>Pentapetalae</taxon>
        <taxon>rosids</taxon>
        <taxon>malvids</taxon>
        <taxon>Malvales</taxon>
        <taxon>Malvaceae</taxon>
        <taxon>Malvoideae</taxon>
        <taxon>Hibiscus</taxon>
    </lineage>
</organism>
<proteinExistence type="predicted"/>
<sequence length="123" mass="13510">MHAKNLSCEEGWAPREPVSSPHRIWDQSLVAAGKVDGCGFFEADSTKNVVVGEVKNRKNGTWSIVAGGGAGGFGGFLAEFGWWRDGGGRAVELRRSKGCKKTWRSITKGLLEELFLLQFRGRR</sequence>
<dbReference type="EMBL" id="JBBPBN010000048">
    <property type="protein sequence ID" value="KAK8993731.1"/>
    <property type="molecule type" value="Genomic_DNA"/>
</dbReference>
<gene>
    <name evidence="1" type="ORF">V6N11_007951</name>
</gene>
<reference evidence="1 2" key="1">
    <citation type="journal article" date="2024" name="G3 (Bethesda)">
        <title>Genome assembly of Hibiscus sabdariffa L. provides insights into metabolisms of medicinal natural products.</title>
        <authorList>
            <person name="Kim T."/>
        </authorList>
    </citation>
    <scope>NUCLEOTIDE SEQUENCE [LARGE SCALE GENOMIC DNA]</scope>
    <source>
        <strain evidence="1">TK-2024</strain>
        <tissue evidence="1">Old leaves</tissue>
    </source>
</reference>
<accession>A0ABR2PZ66</accession>
<dbReference type="Proteomes" id="UP001396334">
    <property type="component" value="Unassembled WGS sequence"/>
</dbReference>